<reference evidence="2 3" key="1">
    <citation type="submission" date="2018-02" db="EMBL/GenBank/DDBJ databases">
        <title>Comparative genomes isolates from brazilian mangrove.</title>
        <authorList>
            <person name="Araujo J.E."/>
            <person name="Taketani R.G."/>
            <person name="Silva M.C.P."/>
            <person name="Loureco M.V."/>
            <person name="Andreote F.D."/>
        </authorList>
    </citation>
    <scope>NUCLEOTIDE SEQUENCE [LARGE SCALE GENOMIC DNA]</scope>
    <source>
        <strain evidence="2 3">Nap-Phe MGV</strain>
    </source>
</reference>
<comment type="caution">
    <text evidence="2">The sequence shown here is derived from an EMBL/GenBank/DDBJ whole genome shotgun (WGS) entry which is preliminary data.</text>
</comment>
<dbReference type="Proteomes" id="UP000237819">
    <property type="component" value="Unassembled WGS sequence"/>
</dbReference>
<dbReference type="AlphaFoldDB" id="A0A2S8GSL8"/>
<name>A0A2S8GSL8_9BACT</name>
<accession>A0A2S8GSL8</accession>
<dbReference type="EMBL" id="PUHZ01000005">
    <property type="protein sequence ID" value="PQO47371.1"/>
    <property type="molecule type" value="Genomic_DNA"/>
</dbReference>
<proteinExistence type="predicted"/>
<protein>
    <submittedName>
        <fullName evidence="2">Uncharacterized protein</fullName>
    </submittedName>
</protein>
<sequence length="126" mass="14551">MRYDFAVIEAYKNLRIEIDLGDRQEEIEVPFTVGLMEKVQETAEKATKKNWLDIWGKNVVDTFREFCTPYLPTDFDHDRAQPGFYALFFSSVRKAMIASFAECTNSMLSTEESTEPTEEKAAEDSE</sequence>
<evidence type="ECO:0000313" key="3">
    <source>
        <dbReference type="Proteomes" id="UP000237819"/>
    </source>
</evidence>
<gene>
    <name evidence="2" type="ORF">C5Y93_04835</name>
</gene>
<evidence type="ECO:0000313" key="2">
    <source>
        <dbReference type="EMBL" id="PQO47371.1"/>
    </source>
</evidence>
<evidence type="ECO:0000256" key="1">
    <source>
        <dbReference type="SAM" id="MobiDB-lite"/>
    </source>
</evidence>
<feature type="compositionally biased region" description="Basic and acidic residues" evidence="1">
    <location>
        <begin position="117"/>
        <end position="126"/>
    </location>
</feature>
<feature type="region of interest" description="Disordered" evidence="1">
    <location>
        <begin position="107"/>
        <end position="126"/>
    </location>
</feature>
<organism evidence="2 3">
    <name type="scientific">Blastopirellula marina</name>
    <dbReference type="NCBI Taxonomy" id="124"/>
    <lineage>
        <taxon>Bacteria</taxon>
        <taxon>Pseudomonadati</taxon>
        <taxon>Planctomycetota</taxon>
        <taxon>Planctomycetia</taxon>
        <taxon>Pirellulales</taxon>
        <taxon>Pirellulaceae</taxon>
        <taxon>Blastopirellula</taxon>
    </lineage>
</organism>